<evidence type="ECO:0000256" key="1">
    <source>
        <dbReference type="ARBA" id="ARBA00022723"/>
    </source>
</evidence>
<evidence type="ECO:0000259" key="9">
    <source>
        <dbReference type="PROSITE" id="PS51635"/>
    </source>
</evidence>
<dbReference type="Proteomes" id="UP000774617">
    <property type="component" value="Unassembled WGS sequence"/>
</dbReference>
<feature type="short sequence motif" description="DGA/G" evidence="7">
    <location>
        <begin position="697"/>
        <end position="699"/>
    </location>
</feature>
<reference evidence="10 11" key="1">
    <citation type="journal article" date="2021" name="Nat. Commun.">
        <title>Genetic determinants of endophytism in the Arabidopsis root mycobiome.</title>
        <authorList>
            <person name="Mesny F."/>
            <person name="Miyauchi S."/>
            <person name="Thiergart T."/>
            <person name="Pickel B."/>
            <person name="Atanasova L."/>
            <person name="Karlsson M."/>
            <person name="Huettel B."/>
            <person name="Barry K.W."/>
            <person name="Haridas S."/>
            <person name="Chen C."/>
            <person name="Bauer D."/>
            <person name="Andreopoulos W."/>
            <person name="Pangilinan J."/>
            <person name="LaButti K."/>
            <person name="Riley R."/>
            <person name="Lipzen A."/>
            <person name="Clum A."/>
            <person name="Drula E."/>
            <person name="Henrissat B."/>
            <person name="Kohler A."/>
            <person name="Grigoriev I.V."/>
            <person name="Martin F.M."/>
            <person name="Hacquard S."/>
        </authorList>
    </citation>
    <scope>NUCLEOTIDE SEQUENCE [LARGE SCALE GENOMIC DNA]</scope>
    <source>
        <strain evidence="10 11">MPI-SDFR-AT-0080</strain>
    </source>
</reference>
<feature type="short sequence motif" description="GXGXXG" evidence="7">
    <location>
        <begin position="500"/>
        <end position="505"/>
    </location>
</feature>
<dbReference type="CDD" id="cd07199">
    <property type="entry name" value="Pat17_PNPLA8_PNPLA9_like"/>
    <property type="match status" value="1"/>
</dbReference>
<protein>
    <submittedName>
        <fullName evidence="10">Acyl transferase/acyl hydrolase/lysophospholipase</fullName>
    </submittedName>
</protein>
<dbReference type="SUPFAM" id="SSF52151">
    <property type="entry name" value="FabD/lysophospholipase-like"/>
    <property type="match status" value="1"/>
</dbReference>
<dbReference type="GO" id="GO:0016740">
    <property type="term" value="F:transferase activity"/>
    <property type="evidence" value="ECO:0007669"/>
    <property type="project" value="UniProtKB-KW"/>
</dbReference>
<evidence type="ECO:0000256" key="2">
    <source>
        <dbReference type="ARBA" id="ARBA00022771"/>
    </source>
</evidence>
<feature type="short sequence motif" description="GXSXG" evidence="7">
    <location>
        <begin position="534"/>
        <end position="538"/>
    </location>
</feature>
<evidence type="ECO:0000256" key="5">
    <source>
        <dbReference type="ARBA" id="ARBA00022963"/>
    </source>
</evidence>
<proteinExistence type="predicted"/>
<feature type="active site" description="Proton acceptor" evidence="7">
    <location>
        <position position="697"/>
    </location>
</feature>
<keyword evidence="4" id="KW-0862">Zinc</keyword>
<dbReference type="InterPro" id="IPR002641">
    <property type="entry name" value="PNPLA_dom"/>
</dbReference>
<feature type="domain" description="PNPLA" evidence="9">
    <location>
        <begin position="496"/>
        <end position="711"/>
    </location>
</feature>
<evidence type="ECO:0000256" key="8">
    <source>
        <dbReference type="SAM" id="MobiDB-lite"/>
    </source>
</evidence>
<keyword evidence="6 7" id="KW-0443">Lipid metabolism</keyword>
<accession>A0ABQ8FRX0</accession>
<dbReference type="PANTHER" id="PTHR24185">
    <property type="entry name" value="CALCIUM-INDEPENDENT PHOSPHOLIPASE A2-GAMMA"/>
    <property type="match status" value="1"/>
</dbReference>
<dbReference type="GO" id="GO:0016787">
    <property type="term" value="F:hydrolase activity"/>
    <property type="evidence" value="ECO:0007669"/>
    <property type="project" value="UniProtKB-KW"/>
</dbReference>
<evidence type="ECO:0000313" key="11">
    <source>
        <dbReference type="Proteomes" id="UP000774617"/>
    </source>
</evidence>
<keyword evidence="5 7" id="KW-0442">Lipid degradation</keyword>
<name>A0ABQ8FRX0_9PEZI</name>
<dbReference type="PANTHER" id="PTHR24185:SF1">
    <property type="entry name" value="CALCIUM-INDEPENDENT PHOSPHOLIPASE A2-GAMMA"/>
    <property type="match status" value="1"/>
</dbReference>
<dbReference type="Pfam" id="PF01734">
    <property type="entry name" value="Patatin"/>
    <property type="match status" value="1"/>
</dbReference>
<evidence type="ECO:0000313" key="10">
    <source>
        <dbReference type="EMBL" id="KAH7016629.1"/>
    </source>
</evidence>
<evidence type="ECO:0000256" key="4">
    <source>
        <dbReference type="ARBA" id="ARBA00022833"/>
    </source>
</evidence>
<feature type="active site" description="Nucleophile" evidence="7">
    <location>
        <position position="536"/>
    </location>
</feature>
<gene>
    <name evidence="10" type="ORF">B0J12DRAFT_705640</name>
</gene>
<feature type="region of interest" description="Disordered" evidence="8">
    <location>
        <begin position="974"/>
        <end position="1004"/>
    </location>
</feature>
<dbReference type="InterPro" id="IPR017907">
    <property type="entry name" value="Znf_RING_CS"/>
</dbReference>
<keyword evidence="10" id="KW-0808">Transferase</keyword>
<sequence>MKANQDTEWLQLCHDEHGWHLPPESKLRRLAAASDKPDKTYPSIAMFVGKKSKQEALSKVFRWNNVGRRSGRKIATLHEDNKPVVPDYPLLFADVELDLKHTFGDFTDDFYYGKQLHDISWARCTDGRDVASVIVSRLLLPFADTVFLFAEDFCPPTPDKMAELLRTWASTRPVTSMMKPSLVIVIEDRSTEADIRSHVCGIKSILETFASIETATLTNNFSEFRKTVEATVEAARLVKKNSGTLFSFKHISALFDAAVEHTATHLDGEMDVISYARKHNPVDTALVGHLTTFRRLCDGANISESQFTKYVASSLVLDHMSPGMHCKYLPRIVVSILTEADFNPDSAFCALYRDLVAESLISLEQVKQTSLVIEIQRQFTSFCREIELHQLPVSHLHKTTLMGGDARSHEPPYRDINQTMLIGRLHSNLTCLCCLRRKPEHIMPCCHALCDACVLMFYQRAPGIEACYDIDSCLFCGHEGALRVKTIPPTASYRTAVFDGGGVRGVVSLELFKALDAVRDLPYSIHDDFDLAVGTSTGGLIVLLLFLERRSPDQCLALFELLAKRVFPPDTSNGFSFYRKIMESLTAFLGSGKYDATVLEACLEEVYGKDRRLFASPPSGISGTRVAITSVSAQSGDLLLFTNYNGNSRQDHVGYEHVRPLRINDEVLIKEAALATSAAPSIFPPKHIDALDSLVQDGGVGEFNNPIKASEWEARVLWPGVQKPDLVLSTGTGFEKVALSLRKSPFRNWLSNTTFPRLLRVLLSASNSEKRWIQFFNEVAEIHRKIYHRLNLPLDYLPALDCAEAMEDLRQKTRTHIETDVKAISSLETITKTLLSTQFFFVLTKYPVFIDKFWVISGTIRCRSPEALAVIHRILNEFPDSVFIKDQCKTLSDLQTADFCQTCSLYDNPIRFVVDSLDQEMRIALAFRGKVRKQEMFAISAFQIPRTVSWFIGRQRLDDAFTIPITPQTDCISHRRKHSKGPSAHNTGCSSGQTIQRKRATDAERGHGACKRRCLRVDHAGN</sequence>
<keyword evidence="3 7" id="KW-0378">Hydrolase</keyword>
<evidence type="ECO:0000256" key="3">
    <source>
        <dbReference type="ARBA" id="ARBA00022801"/>
    </source>
</evidence>
<dbReference type="PROSITE" id="PS51635">
    <property type="entry name" value="PNPLA"/>
    <property type="match status" value="1"/>
</dbReference>
<keyword evidence="1" id="KW-0479">Metal-binding</keyword>
<evidence type="ECO:0000256" key="6">
    <source>
        <dbReference type="ARBA" id="ARBA00023098"/>
    </source>
</evidence>
<dbReference type="InterPro" id="IPR016035">
    <property type="entry name" value="Acyl_Trfase/lysoPLipase"/>
</dbReference>
<feature type="compositionally biased region" description="Polar residues" evidence="8">
    <location>
        <begin position="984"/>
        <end position="995"/>
    </location>
</feature>
<evidence type="ECO:0000256" key="7">
    <source>
        <dbReference type="PROSITE-ProRule" id="PRU01161"/>
    </source>
</evidence>
<organism evidence="10 11">
    <name type="scientific">Macrophomina phaseolina</name>
    <dbReference type="NCBI Taxonomy" id="35725"/>
    <lineage>
        <taxon>Eukaryota</taxon>
        <taxon>Fungi</taxon>
        <taxon>Dikarya</taxon>
        <taxon>Ascomycota</taxon>
        <taxon>Pezizomycotina</taxon>
        <taxon>Dothideomycetes</taxon>
        <taxon>Dothideomycetes incertae sedis</taxon>
        <taxon>Botryosphaeriales</taxon>
        <taxon>Botryosphaeriaceae</taxon>
        <taxon>Macrophomina</taxon>
    </lineage>
</organism>
<comment type="caution">
    <text evidence="10">The sequence shown here is derived from an EMBL/GenBank/DDBJ whole genome shotgun (WGS) entry which is preliminary data.</text>
</comment>
<dbReference type="PROSITE" id="PS00518">
    <property type="entry name" value="ZF_RING_1"/>
    <property type="match status" value="1"/>
</dbReference>
<keyword evidence="2" id="KW-0863">Zinc-finger</keyword>
<keyword evidence="11" id="KW-1185">Reference proteome</keyword>
<dbReference type="EMBL" id="JAGTJR010000074">
    <property type="protein sequence ID" value="KAH7016629.1"/>
    <property type="molecule type" value="Genomic_DNA"/>
</dbReference>
<dbReference type="Gene3D" id="3.40.1090.10">
    <property type="entry name" value="Cytosolic phospholipase A2 catalytic domain"/>
    <property type="match status" value="1"/>
</dbReference>